<evidence type="ECO:0000313" key="7">
    <source>
        <dbReference type="EMBL" id="QDU30773.1"/>
    </source>
</evidence>
<dbReference type="InterPro" id="IPR022791">
    <property type="entry name" value="L-PG_synthase/AglD"/>
</dbReference>
<feature type="transmembrane region" description="Helical" evidence="6">
    <location>
        <begin position="127"/>
        <end position="144"/>
    </location>
</feature>
<evidence type="ECO:0000313" key="8">
    <source>
        <dbReference type="Proteomes" id="UP000315017"/>
    </source>
</evidence>
<dbReference type="KEGG" id="aagg:ETAA8_59210"/>
<gene>
    <name evidence="7" type="ORF">ETAA8_59210</name>
</gene>
<dbReference type="PANTHER" id="PTHR40277:SF1">
    <property type="entry name" value="BLL5419 PROTEIN"/>
    <property type="match status" value="1"/>
</dbReference>
<dbReference type="Proteomes" id="UP000315017">
    <property type="component" value="Chromosome"/>
</dbReference>
<comment type="subcellular location">
    <subcellularLocation>
        <location evidence="1">Cell membrane</location>
        <topology evidence="1">Multi-pass membrane protein</topology>
    </subcellularLocation>
</comment>
<keyword evidence="2" id="KW-1003">Cell membrane</keyword>
<evidence type="ECO:0000256" key="3">
    <source>
        <dbReference type="ARBA" id="ARBA00022692"/>
    </source>
</evidence>
<keyword evidence="5 6" id="KW-0472">Membrane</keyword>
<evidence type="ECO:0000256" key="5">
    <source>
        <dbReference type="ARBA" id="ARBA00023136"/>
    </source>
</evidence>
<dbReference type="EMBL" id="CP036274">
    <property type="protein sequence ID" value="QDU30773.1"/>
    <property type="molecule type" value="Genomic_DNA"/>
</dbReference>
<feature type="transmembrane region" description="Helical" evidence="6">
    <location>
        <begin position="304"/>
        <end position="329"/>
    </location>
</feature>
<evidence type="ECO:0000256" key="1">
    <source>
        <dbReference type="ARBA" id="ARBA00004651"/>
    </source>
</evidence>
<name>A0A517YKN4_9BACT</name>
<dbReference type="GO" id="GO:0005886">
    <property type="term" value="C:plasma membrane"/>
    <property type="evidence" value="ECO:0007669"/>
    <property type="project" value="UniProtKB-SubCell"/>
</dbReference>
<keyword evidence="3 6" id="KW-0812">Transmembrane</keyword>
<keyword evidence="4 6" id="KW-1133">Transmembrane helix</keyword>
<evidence type="ECO:0008006" key="9">
    <source>
        <dbReference type="Google" id="ProtNLM"/>
    </source>
</evidence>
<sequence length="351" mass="37837">MNKFAPTIAKIGISVALLGFLGYRASLDPKLPELVEGPKAWGMLLVALGAVLTAVLTTILRWHLLLRTLGLQFTLRESLRAGFMGYLFNLLPLGLAGADAVKAGFLIHRNPSRKTEAIASVIIDRILGLYALLVMAGVAALLLERSQPEFFADKNNAGTLFLCRFAQYLALANTVGFVFMLIPGVTGLKFWDGLERWPGVGGVFKKLVATMRTYRQSSGRLMVAVAMSFAVHCFYVAMVYFAGRGLLDASILPHPQPFPQPSLATHFVFVPISMVAGALPIGAFEATLNGLYYAFSPVGVPESQGLMIAVIYRLLQVSVATIGVVYYLAGRQEVKQLLAEQVAADVAAGKA</sequence>
<dbReference type="RefSeq" id="WP_202921324.1">
    <property type="nucleotide sequence ID" value="NZ_CP036274.1"/>
</dbReference>
<feature type="transmembrane region" description="Helical" evidence="6">
    <location>
        <begin position="7"/>
        <end position="25"/>
    </location>
</feature>
<dbReference type="PANTHER" id="PTHR40277">
    <property type="entry name" value="BLL5419 PROTEIN"/>
    <property type="match status" value="1"/>
</dbReference>
<protein>
    <recommendedName>
        <fullName evidence="9">Flippase-like domain-containing protein</fullName>
    </recommendedName>
</protein>
<dbReference type="AlphaFoldDB" id="A0A517YKN4"/>
<keyword evidence="8" id="KW-1185">Reference proteome</keyword>
<feature type="transmembrane region" description="Helical" evidence="6">
    <location>
        <begin position="40"/>
        <end position="62"/>
    </location>
</feature>
<dbReference type="Pfam" id="PF03706">
    <property type="entry name" value="LPG_synthase_TM"/>
    <property type="match status" value="1"/>
</dbReference>
<organism evidence="7 8">
    <name type="scientific">Anatilimnocola aggregata</name>
    <dbReference type="NCBI Taxonomy" id="2528021"/>
    <lineage>
        <taxon>Bacteria</taxon>
        <taxon>Pseudomonadati</taxon>
        <taxon>Planctomycetota</taxon>
        <taxon>Planctomycetia</taxon>
        <taxon>Pirellulales</taxon>
        <taxon>Pirellulaceae</taxon>
        <taxon>Anatilimnocola</taxon>
    </lineage>
</organism>
<reference evidence="7 8" key="1">
    <citation type="submission" date="2019-02" db="EMBL/GenBank/DDBJ databases">
        <title>Deep-cultivation of Planctomycetes and their phenomic and genomic characterization uncovers novel biology.</title>
        <authorList>
            <person name="Wiegand S."/>
            <person name="Jogler M."/>
            <person name="Boedeker C."/>
            <person name="Pinto D."/>
            <person name="Vollmers J."/>
            <person name="Rivas-Marin E."/>
            <person name="Kohn T."/>
            <person name="Peeters S.H."/>
            <person name="Heuer A."/>
            <person name="Rast P."/>
            <person name="Oberbeckmann S."/>
            <person name="Bunk B."/>
            <person name="Jeske O."/>
            <person name="Meyerdierks A."/>
            <person name="Storesund J.E."/>
            <person name="Kallscheuer N."/>
            <person name="Luecker S."/>
            <person name="Lage O.M."/>
            <person name="Pohl T."/>
            <person name="Merkel B.J."/>
            <person name="Hornburger P."/>
            <person name="Mueller R.-W."/>
            <person name="Bruemmer F."/>
            <person name="Labrenz M."/>
            <person name="Spormann A.M."/>
            <person name="Op den Camp H."/>
            <person name="Overmann J."/>
            <person name="Amann R."/>
            <person name="Jetten M.S.M."/>
            <person name="Mascher T."/>
            <person name="Medema M.H."/>
            <person name="Devos D.P."/>
            <person name="Kaster A.-K."/>
            <person name="Ovreas L."/>
            <person name="Rohde M."/>
            <person name="Galperin M.Y."/>
            <person name="Jogler C."/>
        </authorList>
    </citation>
    <scope>NUCLEOTIDE SEQUENCE [LARGE SCALE GENOMIC DNA]</scope>
    <source>
        <strain evidence="7 8">ETA_A8</strain>
    </source>
</reference>
<feature type="transmembrane region" description="Helical" evidence="6">
    <location>
        <begin position="263"/>
        <end position="284"/>
    </location>
</feature>
<proteinExistence type="predicted"/>
<evidence type="ECO:0000256" key="4">
    <source>
        <dbReference type="ARBA" id="ARBA00022989"/>
    </source>
</evidence>
<evidence type="ECO:0000256" key="2">
    <source>
        <dbReference type="ARBA" id="ARBA00022475"/>
    </source>
</evidence>
<feature type="transmembrane region" description="Helical" evidence="6">
    <location>
        <begin position="83"/>
        <end position="107"/>
    </location>
</feature>
<accession>A0A517YKN4</accession>
<evidence type="ECO:0000256" key="6">
    <source>
        <dbReference type="SAM" id="Phobius"/>
    </source>
</evidence>
<feature type="transmembrane region" description="Helical" evidence="6">
    <location>
        <begin position="165"/>
        <end position="185"/>
    </location>
</feature>
<feature type="transmembrane region" description="Helical" evidence="6">
    <location>
        <begin position="221"/>
        <end position="242"/>
    </location>
</feature>